<accession>A0A5M6IC02</accession>
<protein>
    <submittedName>
        <fullName evidence="2">N-acetyltransferase</fullName>
    </submittedName>
</protein>
<organism evidence="2 3">
    <name type="scientific">Roseospira marina</name>
    <dbReference type="NCBI Taxonomy" id="140057"/>
    <lineage>
        <taxon>Bacteria</taxon>
        <taxon>Pseudomonadati</taxon>
        <taxon>Pseudomonadota</taxon>
        <taxon>Alphaproteobacteria</taxon>
        <taxon>Rhodospirillales</taxon>
        <taxon>Rhodospirillaceae</taxon>
        <taxon>Roseospira</taxon>
    </lineage>
</organism>
<dbReference type="GO" id="GO:0016740">
    <property type="term" value="F:transferase activity"/>
    <property type="evidence" value="ECO:0007669"/>
    <property type="project" value="UniProtKB-KW"/>
</dbReference>
<reference evidence="2 3" key="1">
    <citation type="submission" date="2019-09" db="EMBL/GenBank/DDBJ databases">
        <title>Genome sequence of Roseospira marina, one of the more divergent members of the non-sulfur purple photosynthetic bacterial family, the Rhodospirillaceae.</title>
        <authorList>
            <person name="Meyer T."/>
            <person name="Kyndt J."/>
        </authorList>
    </citation>
    <scope>NUCLEOTIDE SEQUENCE [LARGE SCALE GENOMIC DNA]</scope>
    <source>
        <strain evidence="2 3">DSM 15113</strain>
    </source>
</reference>
<feature type="region of interest" description="Disordered" evidence="1">
    <location>
        <begin position="1"/>
        <end position="22"/>
    </location>
</feature>
<dbReference type="EMBL" id="VWPJ01000007">
    <property type="protein sequence ID" value="KAA5605824.1"/>
    <property type="molecule type" value="Genomic_DNA"/>
</dbReference>
<name>A0A5M6IC02_9PROT</name>
<gene>
    <name evidence="2" type="ORF">F1188_09440</name>
</gene>
<evidence type="ECO:0000256" key="1">
    <source>
        <dbReference type="SAM" id="MobiDB-lite"/>
    </source>
</evidence>
<keyword evidence="3" id="KW-1185">Reference proteome</keyword>
<feature type="compositionally biased region" description="Polar residues" evidence="1">
    <location>
        <begin position="11"/>
        <end position="22"/>
    </location>
</feature>
<dbReference type="RefSeq" id="WP_150062154.1">
    <property type="nucleotide sequence ID" value="NZ_JACHII010000004.1"/>
</dbReference>
<dbReference type="InterPro" id="IPR016181">
    <property type="entry name" value="Acyl_CoA_acyltransferase"/>
</dbReference>
<dbReference type="Proteomes" id="UP000324065">
    <property type="component" value="Unassembled WGS sequence"/>
</dbReference>
<dbReference type="PANTHER" id="PTHR47017:SF1">
    <property type="entry name" value="ACYL-COA"/>
    <property type="match status" value="1"/>
</dbReference>
<dbReference type="SUPFAM" id="SSF55729">
    <property type="entry name" value="Acyl-CoA N-acyltransferases (Nat)"/>
    <property type="match status" value="1"/>
</dbReference>
<proteinExistence type="predicted"/>
<evidence type="ECO:0000313" key="3">
    <source>
        <dbReference type="Proteomes" id="UP000324065"/>
    </source>
</evidence>
<feature type="compositionally biased region" description="Basic and acidic residues" evidence="1">
    <location>
        <begin position="1"/>
        <end position="10"/>
    </location>
</feature>
<dbReference type="OrthoDB" id="9776898at2"/>
<evidence type="ECO:0000313" key="2">
    <source>
        <dbReference type="EMBL" id="KAA5605824.1"/>
    </source>
</evidence>
<dbReference type="Pfam" id="PF04339">
    <property type="entry name" value="FemAB_like"/>
    <property type="match status" value="1"/>
</dbReference>
<dbReference type="InterPro" id="IPR007434">
    <property type="entry name" value="FemAB-like"/>
</dbReference>
<dbReference type="PANTHER" id="PTHR47017">
    <property type="entry name" value="ACYL-COA"/>
    <property type="match status" value="1"/>
</dbReference>
<comment type="caution">
    <text evidence="2">The sequence shown here is derived from an EMBL/GenBank/DDBJ whole genome shotgun (WGS) entry which is preliminary data.</text>
</comment>
<dbReference type="AlphaFoldDB" id="A0A5M6IC02"/>
<dbReference type="Gene3D" id="3.40.630.30">
    <property type="match status" value="1"/>
</dbReference>
<sequence length="411" mass="45781">MPHHDCEPHGRSQSVESPPNSSDEAFAVSVVKSVSAVAAADWDACAGDENPFVSHAFLSALEDSGSVGPGSGWRPQHLMIPDAAGVPLAVAPLYLKTHSYGEYVFDWSWANAYEQAGGRYYPKLQAAVPFTPVTGPRLLVRPDVPDSDRLRQALLAAMVQFADRAGMSSVHVTFPTEGEAALAADMGFLHRQGQQYHWENPGYRDFSDFLDTLASRKRKSIRKERERANGHGVTLQTLTGDDLEPRHWRAFFQFYLSTADRKWGRPYLTQDFFLMLGERMADRVALVLGTDDDSGQYVCGALNLIGANALYGRNWGALADYKFLHFEACYYRAMDFAIARGLRWVEAGAQGEHKIQRGYLPQPTHSVHWIADPGFREAVARFVEQERAMVSEDMAALTAFGPYRRGERQGD</sequence>
<keyword evidence="2" id="KW-0808">Transferase</keyword>